<dbReference type="EMBL" id="KF900565">
    <property type="protein sequence ID" value="AIE99535.1"/>
    <property type="molecule type" value="Genomic_DNA"/>
</dbReference>
<reference evidence="1" key="1">
    <citation type="journal article" date="2014" name="Genome Biol. Evol.">
        <title>Pangenome evidence for extensive interdomain horizontal transfer affecting lineage core and shell genes in uncultured planktonic thaumarchaeota and euryarchaeota.</title>
        <authorList>
            <person name="Deschamps P."/>
            <person name="Zivanovic Y."/>
            <person name="Moreira D."/>
            <person name="Rodriguez-Valera F."/>
            <person name="Lopez-Garcia P."/>
        </authorList>
    </citation>
    <scope>NUCLEOTIDE SEQUENCE</scope>
</reference>
<organism evidence="1">
    <name type="scientific">uncultured marine group II/III euryarchaeote KM3_110_E06</name>
    <dbReference type="NCBI Taxonomy" id="1457852"/>
    <lineage>
        <taxon>Archaea</taxon>
        <taxon>Methanobacteriati</taxon>
        <taxon>Methanobacteriota</taxon>
        <taxon>environmental samples</taxon>
    </lineage>
</organism>
<dbReference type="AlphaFoldDB" id="A0A075G6E9"/>
<dbReference type="SUPFAM" id="SSF52833">
    <property type="entry name" value="Thioredoxin-like"/>
    <property type="match status" value="1"/>
</dbReference>
<accession>A0A075G6E9</accession>
<name>A0A075G6E9_9EURY</name>
<sequence>MTKEFRLHAFVCTNQRDPKKPRECCAAKNSLDVMTRLKRAARAAGIDDVRVNKAGCLDRCEQGVSCVIYPDGIWYTIPDDDTAIARIVEHLAGGKPASEFRMGE</sequence>
<dbReference type="Gene3D" id="3.40.30.10">
    <property type="entry name" value="Glutaredoxin"/>
    <property type="match status" value="1"/>
</dbReference>
<protein>
    <submittedName>
        <fullName evidence="1">2Fe-2S ferredoxin iron-sulfur binding domain-containing protein</fullName>
    </submittedName>
</protein>
<evidence type="ECO:0000313" key="1">
    <source>
        <dbReference type="EMBL" id="AIE99535.1"/>
    </source>
</evidence>
<dbReference type="InterPro" id="IPR036249">
    <property type="entry name" value="Thioredoxin-like_sf"/>
</dbReference>
<dbReference type="CDD" id="cd02980">
    <property type="entry name" value="TRX_Fd_family"/>
    <property type="match status" value="1"/>
</dbReference>
<proteinExistence type="predicted"/>